<dbReference type="EMBL" id="CM042042">
    <property type="protein sequence ID" value="KAI3703205.1"/>
    <property type="molecule type" value="Genomic_DNA"/>
</dbReference>
<name>A0ACB8ZZW6_9ASTR</name>
<accession>A0ACB8ZZW6</accession>
<evidence type="ECO:0000313" key="1">
    <source>
        <dbReference type="EMBL" id="KAI3703205.1"/>
    </source>
</evidence>
<reference evidence="2" key="1">
    <citation type="journal article" date="2022" name="Mol. Ecol. Resour.">
        <title>The genomes of chicory, endive, great burdock and yacon provide insights into Asteraceae palaeo-polyploidization history and plant inulin production.</title>
        <authorList>
            <person name="Fan W."/>
            <person name="Wang S."/>
            <person name="Wang H."/>
            <person name="Wang A."/>
            <person name="Jiang F."/>
            <person name="Liu H."/>
            <person name="Zhao H."/>
            <person name="Xu D."/>
            <person name="Zhang Y."/>
        </authorList>
    </citation>
    <scope>NUCLEOTIDE SEQUENCE [LARGE SCALE GENOMIC DNA]</scope>
    <source>
        <strain evidence="2">cv. Yunnan</strain>
    </source>
</reference>
<gene>
    <name evidence="1" type="ORF">L1987_73112</name>
</gene>
<organism evidence="1 2">
    <name type="scientific">Smallanthus sonchifolius</name>
    <dbReference type="NCBI Taxonomy" id="185202"/>
    <lineage>
        <taxon>Eukaryota</taxon>
        <taxon>Viridiplantae</taxon>
        <taxon>Streptophyta</taxon>
        <taxon>Embryophyta</taxon>
        <taxon>Tracheophyta</taxon>
        <taxon>Spermatophyta</taxon>
        <taxon>Magnoliopsida</taxon>
        <taxon>eudicotyledons</taxon>
        <taxon>Gunneridae</taxon>
        <taxon>Pentapetalae</taxon>
        <taxon>asterids</taxon>
        <taxon>campanulids</taxon>
        <taxon>Asterales</taxon>
        <taxon>Asteraceae</taxon>
        <taxon>Asteroideae</taxon>
        <taxon>Heliantheae alliance</taxon>
        <taxon>Millerieae</taxon>
        <taxon>Smallanthus</taxon>
    </lineage>
</organism>
<protein>
    <submittedName>
        <fullName evidence="1">Uncharacterized protein</fullName>
    </submittedName>
</protein>
<reference evidence="1 2" key="2">
    <citation type="journal article" date="2022" name="Mol. Ecol. Resour.">
        <title>The genomes of chicory, endive, great burdock and yacon provide insights into Asteraceae paleo-polyploidization history and plant inulin production.</title>
        <authorList>
            <person name="Fan W."/>
            <person name="Wang S."/>
            <person name="Wang H."/>
            <person name="Wang A."/>
            <person name="Jiang F."/>
            <person name="Liu H."/>
            <person name="Zhao H."/>
            <person name="Xu D."/>
            <person name="Zhang Y."/>
        </authorList>
    </citation>
    <scope>NUCLEOTIDE SEQUENCE [LARGE SCALE GENOMIC DNA]</scope>
    <source>
        <strain evidence="2">cv. Yunnan</strain>
        <tissue evidence="1">Leaves</tissue>
    </source>
</reference>
<dbReference type="Proteomes" id="UP001056120">
    <property type="component" value="Linkage Group LG25"/>
</dbReference>
<proteinExistence type="predicted"/>
<evidence type="ECO:0000313" key="2">
    <source>
        <dbReference type="Proteomes" id="UP001056120"/>
    </source>
</evidence>
<keyword evidence="2" id="KW-1185">Reference proteome</keyword>
<comment type="caution">
    <text evidence="1">The sequence shown here is derived from an EMBL/GenBank/DDBJ whole genome shotgun (WGS) entry which is preliminary data.</text>
</comment>
<sequence>MVFTELDLEIKVKVSLIWQFVVLVCGRDDLVKCVARLDLCWIMKISHINDLESSMSLLSSLSRAYDWTNALYVLALEVLYILALEGKCTQDGSKKCTAIANSK</sequence>